<protein>
    <submittedName>
        <fullName evidence="9">Rhomboid family intramembrane serine protease</fullName>
        <ecNumber evidence="9">3.4.21.105</ecNumber>
    </submittedName>
</protein>
<evidence type="ECO:0000313" key="9">
    <source>
        <dbReference type="EMBL" id="MBR8535960.1"/>
    </source>
</evidence>
<feature type="transmembrane region" description="Helical" evidence="7">
    <location>
        <begin position="176"/>
        <end position="196"/>
    </location>
</feature>
<evidence type="ECO:0000256" key="2">
    <source>
        <dbReference type="ARBA" id="ARBA00009045"/>
    </source>
</evidence>
<feature type="domain" description="Peptidase S54 rhomboid" evidence="8">
    <location>
        <begin position="39"/>
        <end position="187"/>
    </location>
</feature>
<dbReference type="InterPro" id="IPR035952">
    <property type="entry name" value="Rhomboid-like_sf"/>
</dbReference>
<evidence type="ECO:0000256" key="4">
    <source>
        <dbReference type="ARBA" id="ARBA00022801"/>
    </source>
</evidence>
<name>A0A941F5A4_9BACT</name>
<evidence type="ECO:0000256" key="7">
    <source>
        <dbReference type="SAM" id="Phobius"/>
    </source>
</evidence>
<evidence type="ECO:0000259" key="8">
    <source>
        <dbReference type="Pfam" id="PF01694"/>
    </source>
</evidence>
<evidence type="ECO:0000256" key="1">
    <source>
        <dbReference type="ARBA" id="ARBA00004141"/>
    </source>
</evidence>
<keyword evidence="9" id="KW-0645">Protease</keyword>
<dbReference type="PANTHER" id="PTHR43731:SF14">
    <property type="entry name" value="PRESENILIN-ASSOCIATED RHOMBOID-LIKE PROTEIN, MITOCHONDRIAL"/>
    <property type="match status" value="1"/>
</dbReference>
<dbReference type="EMBL" id="JAGTAR010000014">
    <property type="protein sequence ID" value="MBR8535960.1"/>
    <property type="molecule type" value="Genomic_DNA"/>
</dbReference>
<dbReference type="InterPro" id="IPR022764">
    <property type="entry name" value="Peptidase_S54_rhomboid_dom"/>
</dbReference>
<dbReference type="RefSeq" id="WP_212190504.1">
    <property type="nucleotide sequence ID" value="NZ_JAGTAR010000014.1"/>
</dbReference>
<gene>
    <name evidence="9" type="ORF">KDU71_10360</name>
</gene>
<dbReference type="GO" id="GO:0004252">
    <property type="term" value="F:serine-type endopeptidase activity"/>
    <property type="evidence" value="ECO:0007669"/>
    <property type="project" value="InterPro"/>
</dbReference>
<feature type="transmembrane region" description="Helical" evidence="7">
    <location>
        <begin position="137"/>
        <end position="156"/>
    </location>
</feature>
<dbReference type="Proteomes" id="UP000679220">
    <property type="component" value="Unassembled WGS sequence"/>
</dbReference>
<keyword evidence="4 9" id="KW-0378">Hydrolase</keyword>
<comment type="caution">
    <text evidence="9">The sequence shown here is derived from an EMBL/GenBank/DDBJ whole genome shotgun (WGS) entry which is preliminary data.</text>
</comment>
<keyword evidence="6 7" id="KW-0472">Membrane</keyword>
<comment type="subcellular location">
    <subcellularLocation>
        <location evidence="1">Membrane</location>
        <topology evidence="1">Multi-pass membrane protein</topology>
    </subcellularLocation>
</comment>
<accession>A0A941F5A4</accession>
<comment type="similarity">
    <text evidence="2">Belongs to the peptidase S54 family.</text>
</comment>
<keyword evidence="3 7" id="KW-0812">Transmembrane</keyword>
<dbReference type="Pfam" id="PF01694">
    <property type="entry name" value="Rhomboid"/>
    <property type="match status" value="1"/>
</dbReference>
<dbReference type="GO" id="GO:0016020">
    <property type="term" value="C:membrane"/>
    <property type="evidence" value="ECO:0007669"/>
    <property type="project" value="UniProtKB-SubCell"/>
</dbReference>
<dbReference type="AlphaFoldDB" id="A0A941F5A4"/>
<feature type="transmembrane region" description="Helical" evidence="7">
    <location>
        <begin position="110"/>
        <end position="130"/>
    </location>
</feature>
<evidence type="ECO:0000256" key="5">
    <source>
        <dbReference type="ARBA" id="ARBA00022989"/>
    </source>
</evidence>
<reference evidence="9" key="2">
    <citation type="submission" date="2021-04" db="EMBL/GenBank/DDBJ databases">
        <authorList>
            <person name="Zhang T."/>
            <person name="Zhang Y."/>
            <person name="Lu D."/>
            <person name="Zuo D."/>
            <person name="Du Z."/>
        </authorList>
    </citation>
    <scope>NUCLEOTIDE SEQUENCE</scope>
    <source>
        <strain evidence="9">JR1</strain>
    </source>
</reference>
<dbReference type="EC" id="3.4.21.105" evidence="9"/>
<dbReference type="SUPFAM" id="SSF144091">
    <property type="entry name" value="Rhomboid-like"/>
    <property type="match status" value="1"/>
</dbReference>
<dbReference type="Gene3D" id="1.20.1540.10">
    <property type="entry name" value="Rhomboid-like"/>
    <property type="match status" value="1"/>
</dbReference>
<feature type="transmembrane region" description="Helical" evidence="7">
    <location>
        <begin position="85"/>
        <end position="104"/>
    </location>
</feature>
<evidence type="ECO:0000256" key="6">
    <source>
        <dbReference type="ARBA" id="ARBA00023136"/>
    </source>
</evidence>
<feature type="transmembrane region" description="Helical" evidence="7">
    <location>
        <begin position="44"/>
        <end position="65"/>
    </location>
</feature>
<organism evidence="9 10">
    <name type="scientific">Carboxylicivirga sediminis</name>
    <dbReference type="NCBI Taxonomy" id="2006564"/>
    <lineage>
        <taxon>Bacteria</taxon>
        <taxon>Pseudomonadati</taxon>
        <taxon>Bacteroidota</taxon>
        <taxon>Bacteroidia</taxon>
        <taxon>Marinilabiliales</taxon>
        <taxon>Marinilabiliaceae</taxon>
        <taxon>Carboxylicivirga</taxon>
    </lineage>
</organism>
<dbReference type="InterPro" id="IPR050925">
    <property type="entry name" value="Rhomboid_protease_S54"/>
</dbReference>
<dbReference type="PANTHER" id="PTHR43731">
    <property type="entry name" value="RHOMBOID PROTEASE"/>
    <property type="match status" value="1"/>
</dbReference>
<sequence>MNIAIIIIIVICLISIAGFSQPELIYKYQFNAWQIKHRKEYLRWISHGFFHGSWMHLLINMFVLWSFSRAVLFYFMRSLPGNSNIVFLLFFFSAIVVSSIYSYLKEKDNYNYNAIGASGAVSAVVFASILYDPFRIIYLYFIPVPGILLGIGYLIYSRVMSQRNTDNIGHDAHFWGAVYGFVFPILLNPSLLSRFFNELISIF</sequence>
<evidence type="ECO:0000256" key="3">
    <source>
        <dbReference type="ARBA" id="ARBA00022692"/>
    </source>
</evidence>
<keyword evidence="10" id="KW-1185">Reference proteome</keyword>
<proteinExistence type="inferred from homology"/>
<dbReference type="GO" id="GO:0006508">
    <property type="term" value="P:proteolysis"/>
    <property type="evidence" value="ECO:0007669"/>
    <property type="project" value="UniProtKB-KW"/>
</dbReference>
<evidence type="ECO:0000313" key="10">
    <source>
        <dbReference type="Proteomes" id="UP000679220"/>
    </source>
</evidence>
<reference evidence="9" key="1">
    <citation type="journal article" date="2018" name="Int. J. Syst. Evol. Microbiol.">
        <title>Carboxylicivirga sediminis sp. nov., isolated from coastal sediment.</title>
        <authorList>
            <person name="Wang F.Q."/>
            <person name="Ren L.H."/>
            <person name="Zou R.J."/>
            <person name="Sun Y.Z."/>
            <person name="Liu X.J."/>
            <person name="Jiang F."/>
            <person name="Liu L.J."/>
        </authorList>
    </citation>
    <scope>NUCLEOTIDE SEQUENCE</scope>
    <source>
        <strain evidence="9">JR1</strain>
    </source>
</reference>
<keyword evidence="5 7" id="KW-1133">Transmembrane helix</keyword>